<evidence type="ECO:0000256" key="1">
    <source>
        <dbReference type="SAM" id="MobiDB-lite"/>
    </source>
</evidence>
<organism evidence="2 3">
    <name type="scientific">Massilia varians</name>
    <dbReference type="NCBI Taxonomy" id="457921"/>
    <lineage>
        <taxon>Bacteria</taxon>
        <taxon>Pseudomonadati</taxon>
        <taxon>Pseudomonadota</taxon>
        <taxon>Betaproteobacteria</taxon>
        <taxon>Burkholderiales</taxon>
        <taxon>Oxalobacteraceae</taxon>
        <taxon>Telluria group</taxon>
        <taxon>Massilia</taxon>
    </lineage>
</organism>
<evidence type="ECO:0000313" key="3">
    <source>
        <dbReference type="Proteomes" id="UP001163336"/>
    </source>
</evidence>
<name>A0ABM8C850_9BURK</name>
<gene>
    <name evidence="2" type="ORF">MasN3_29260</name>
</gene>
<evidence type="ECO:0000313" key="2">
    <source>
        <dbReference type="EMBL" id="BDT59432.1"/>
    </source>
</evidence>
<dbReference type="Proteomes" id="UP001163336">
    <property type="component" value="Chromosome"/>
</dbReference>
<sequence length="103" mass="10335">MSPLPARTVNVPSATLQPAAWSDAFAETHSRRSFPSNSTIASDGAASGEAGTTRLGSGAHTSVALGSGCRGSLADAGRSIPNVASATPKFAIIARPMIKRQAG</sequence>
<feature type="region of interest" description="Disordered" evidence="1">
    <location>
        <begin position="31"/>
        <end position="56"/>
    </location>
</feature>
<accession>A0ABM8C850</accession>
<dbReference type="EMBL" id="AP026966">
    <property type="protein sequence ID" value="BDT59432.1"/>
    <property type="molecule type" value="Genomic_DNA"/>
</dbReference>
<protein>
    <submittedName>
        <fullName evidence="2">Uncharacterized protein</fullName>
    </submittedName>
</protein>
<proteinExistence type="predicted"/>
<keyword evidence="3" id="KW-1185">Reference proteome</keyword>
<reference evidence="2" key="1">
    <citation type="submission" date="2022-11" db="EMBL/GenBank/DDBJ databases">
        <title>Isolation and characterization of PLA-degrading bacterium Massilia sp. from Antarctic soil.</title>
        <authorList>
            <person name="Sato K."/>
            <person name="Gomez-Fuentes C."/>
            <person name="Ahmad S.A."/>
            <person name="Zulkharnain A."/>
        </authorList>
    </citation>
    <scope>NUCLEOTIDE SEQUENCE</scope>
    <source>
        <strain evidence="2">N-3</strain>
    </source>
</reference>